<dbReference type="RefSeq" id="WP_268040697.1">
    <property type="nucleotide sequence ID" value="NZ_JAPQER010000003.1"/>
</dbReference>
<name>A0ABT4CZH8_9CLOT</name>
<keyword evidence="3" id="KW-0812">Transmembrane</keyword>
<sequence length="398" mass="45425">MKKKVKNVVLKIILFIVCIIGVFAYLIFSKGDYKYTANNQAAAGSLLSILGEAAENEGKLELTQEDINNITSSYFTEPIKKGSLIVKDFNVNILNDKIIMFVPVEYKKLNLVLSTKGELIYDKKNLIYKPEYFKVGKLKLSKNMVLNNIQKYLAGKVIVENNNIKLNRDISEDDIRDVKINGDKLFLSVKPLIPIKKNNKEEKKQENIKITLDKTSESLKELQSKVKDEGNKQEIKKTIEIVEKAKKDINNLDNKKILDKIDEGLKNIAKNSKDKEVKDSINKIIKEPSENNNPKVEEKINKEKKDESIQKSLAKAKGDLGRIRSSVTTAKEKEMVDIMSSTVDNLMANPSYNFWGNVKRVKSIYKTLPPEQRKKFKNSLYSNTDMDNAEKLRGDLEK</sequence>
<proteinExistence type="predicted"/>
<feature type="transmembrane region" description="Helical" evidence="3">
    <location>
        <begin position="12"/>
        <end position="28"/>
    </location>
</feature>
<evidence type="ECO:0000256" key="3">
    <source>
        <dbReference type="SAM" id="Phobius"/>
    </source>
</evidence>
<protein>
    <submittedName>
        <fullName evidence="4">Uncharacterized protein</fullName>
    </submittedName>
</protein>
<dbReference type="EMBL" id="JAPQER010000003">
    <property type="protein sequence ID" value="MCY6484391.1"/>
    <property type="molecule type" value="Genomic_DNA"/>
</dbReference>
<evidence type="ECO:0000256" key="2">
    <source>
        <dbReference type="SAM" id="MobiDB-lite"/>
    </source>
</evidence>
<feature type="region of interest" description="Disordered" evidence="2">
    <location>
        <begin position="287"/>
        <end position="308"/>
    </location>
</feature>
<reference evidence="4" key="1">
    <citation type="submission" date="2022-12" db="EMBL/GenBank/DDBJ databases">
        <authorList>
            <person name="Wang J."/>
        </authorList>
    </citation>
    <scope>NUCLEOTIDE SEQUENCE</scope>
    <source>
        <strain evidence="4">HY-45-18</strain>
    </source>
</reference>
<evidence type="ECO:0000313" key="5">
    <source>
        <dbReference type="Proteomes" id="UP001078443"/>
    </source>
</evidence>
<feature type="region of interest" description="Disordered" evidence="2">
    <location>
        <begin position="376"/>
        <end position="398"/>
    </location>
</feature>
<evidence type="ECO:0000313" key="4">
    <source>
        <dbReference type="EMBL" id="MCY6484391.1"/>
    </source>
</evidence>
<keyword evidence="1" id="KW-0175">Coiled coil</keyword>
<dbReference type="Proteomes" id="UP001078443">
    <property type="component" value="Unassembled WGS sequence"/>
</dbReference>
<feature type="compositionally biased region" description="Basic and acidic residues" evidence="2">
    <location>
        <begin position="388"/>
        <end position="398"/>
    </location>
</feature>
<keyword evidence="3" id="KW-1133">Transmembrane helix</keyword>
<comment type="caution">
    <text evidence="4">The sequence shown here is derived from an EMBL/GenBank/DDBJ whole genome shotgun (WGS) entry which is preliminary data.</text>
</comment>
<evidence type="ECO:0000256" key="1">
    <source>
        <dbReference type="SAM" id="Coils"/>
    </source>
</evidence>
<keyword evidence="3" id="KW-0472">Membrane</keyword>
<keyword evidence="5" id="KW-1185">Reference proteome</keyword>
<feature type="coiled-coil region" evidence="1">
    <location>
        <begin position="205"/>
        <end position="255"/>
    </location>
</feature>
<organism evidence="4 5">
    <name type="scientific">Clostridium aestuarii</name>
    <dbReference type="NCBI Taxonomy" id="338193"/>
    <lineage>
        <taxon>Bacteria</taxon>
        <taxon>Bacillati</taxon>
        <taxon>Bacillota</taxon>
        <taxon>Clostridia</taxon>
        <taxon>Eubacteriales</taxon>
        <taxon>Clostridiaceae</taxon>
        <taxon>Clostridium</taxon>
    </lineage>
</organism>
<gene>
    <name evidence="4" type="ORF">OW763_08475</name>
</gene>
<accession>A0ABT4CZH8</accession>